<organism evidence="1 2">
    <name type="scientific">Chryseobacterium luquanense</name>
    <dbReference type="NCBI Taxonomy" id="2983766"/>
    <lineage>
        <taxon>Bacteria</taxon>
        <taxon>Pseudomonadati</taxon>
        <taxon>Bacteroidota</taxon>
        <taxon>Flavobacteriia</taxon>
        <taxon>Flavobacteriales</taxon>
        <taxon>Weeksellaceae</taxon>
        <taxon>Chryseobacterium group</taxon>
        <taxon>Chryseobacterium</taxon>
    </lineage>
</organism>
<evidence type="ECO:0000313" key="2">
    <source>
        <dbReference type="Proteomes" id="UP001070176"/>
    </source>
</evidence>
<keyword evidence="2" id="KW-1185">Reference proteome</keyword>
<proteinExistence type="predicted"/>
<dbReference type="RefSeq" id="WP_267281980.1">
    <property type="nucleotide sequence ID" value="NZ_JAOVZV010000015.1"/>
</dbReference>
<dbReference type="PROSITE" id="PS51257">
    <property type="entry name" value="PROKAR_LIPOPROTEIN"/>
    <property type="match status" value="1"/>
</dbReference>
<name>A0ABT3Y5R2_9FLAO</name>
<dbReference type="Proteomes" id="UP001070176">
    <property type="component" value="Unassembled WGS sequence"/>
</dbReference>
<evidence type="ECO:0000313" key="1">
    <source>
        <dbReference type="EMBL" id="MCX8533490.1"/>
    </source>
</evidence>
<gene>
    <name evidence="1" type="ORF">OEA66_14140</name>
</gene>
<protein>
    <submittedName>
        <fullName evidence="1">Energy transducer TonB</fullName>
    </submittedName>
</protein>
<accession>A0ABT3Y5R2</accession>
<sequence length="173" mass="20189">MKVFSILLIFSLLTSCTIKQKQLDYYLSTGIENIKIFPANKEDSLKINSMNITANKSYEECRKLQNQSCIDDRGNMILYAIFLEGISNFRMVLFNNFKLPKNALEGENRIRITVGINNTIENIEILKYTDENTLKAIQDVFKIKELNTWKSARIYNIPVKEQFEISVFVIHKY</sequence>
<comment type="caution">
    <text evidence="1">The sequence shown here is derived from an EMBL/GenBank/DDBJ whole genome shotgun (WGS) entry which is preliminary data.</text>
</comment>
<dbReference type="EMBL" id="JAOVZV010000015">
    <property type="protein sequence ID" value="MCX8533490.1"/>
    <property type="molecule type" value="Genomic_DNA"/>
</dbReference>
<reference evidence="1" key="1">
    <citation type="submission" date="2022-10" db="EMBL/GenBank/DDBJ databases">
        <title>Chryseobacterium sp. nov., a novel bacterial species.</title>
        <authorList>
            <person name="Cao Y."/>
        </authorList>
    </citation>
    <scope>NUCLEOTIDE SEQUENCE</scope>
    <source>
        <strain evidence="1">KC 927</strain>
    </source>
</reference>